<evidence type="ECO:0000313" key="1">
    <source>
        <dbReference type="EMBL" id="SPP63592.1"/>
    </source>
</evidence>
<gene>
    <name evidence="1" type="ORF">NITLEN_10678</name>
</gene>
<organism evidence="1 2">
    <name type="scientific">Nitrospira lenta</name>
    <dbReference type="NCBI Taxonomy" id="1436998"/>
    <lineage>
        <taxon>Bacteria</taxon>
        <taxon>Pseudomonadati</taxon>
        <taxon>Nitrospirota</taxon>
        <taxon>Nitrospiria</taxon>
        <taxon>Nitrospirales</taxon>
        <taxon>Nitrospiraceae</taxon>
        <taxon>Nitrospira</taxon>
    </lineage>
</organism>
<proteinExistence type="predicted"/>
<protein>
    <recommendedName>
        <fullName evidence="3">Acyloxyacyl hydrolase</fullName>
    </recommendedName>
</protein>
<sequence length="194" mass="20943">MRKHMHVMVIALTSVMAVLAGFVGAARAGEFAFESLRIRGGVSGGSPLGKERQNDFNQIDLAATVRLPWEKELGGGWILGTRMLASLGALRGGDETNGVMTVVPLDIVVGRKDGLVAIDMGGGGALLSDSKFGRQNFGGPFQFVWTFGITSRVAGPLGIGYHFQHYSDATLYGQDSRGVDLHLVELIYWFDRRD</sequence>
<dbReference type="OrthoDB" id="9797122at2"/>
<dbReference type="RefSeq" id="WP_121988100.1">
    <property type="nucleotide sequence ID" value="NZ_OUNR01000001.1"/>
</dbReference>
<dbReference type="EMBL" id="OUNR01000001">
    <property type="protein sequence ID" value="SPP63592.1"/>
    <property type="molecule type" value="Genomic_DNA"/>
</dbReference>
<accession>A0A330L3X8</accession>
<dbReference type="Proteomes" id="UP000248168">
    <property type="component" value="Unassembled WGS sequence"/>
</dbReference>
<evidence type="ECO:0008006" key="3">
    <source>
        <dbReference type="Google" id="ProtNLM"/>
    </source>
</evidence>
<dbReference type="InParanoid" id="A0A330L3X8"/>
<name>A0A330L3X8_9BACT</name>
<dbReference type="Pfam" id="PF09411">
    <property type="entry name" value="PagL"/>
    <property type="match status" value="1"/>
</dbReference>
<keyword evidence="2" id="KW-1185">Reference proteome</keyword>
<dbReference type="AlphaFoldDB" id="A0A330L3X8"/>
<dbReference type="InterPro" id="IPR018550">
    <property type="entry name" value="Lipid-A_deacylase-rel"/>
</dbReference>
<reference evidence="2" key="1">
    <citation type="submission" date="2018-04" db="EMBL/GenBank/DDBJ databases">
        <authorList>
            <person name="Lucker S."/>
            <person name="Sakoula D."/>
        </authorList>
    </citation>
    <scope>NUCLEOTIDE SEQUENCE [LARGE SCALE GENOMIC DNA]</scope>
</reference>
<evidence type="ECO:0000313" key="2">
    <source>
        <dbReference type="Proteomes" id="UP000248168"/>
    </source>
</evidence>
<dbReference type="Gene3D" id="2.40.160.20">
    <property type="match status" value="1"/>
</dbReference>